<dbReference type="PROSITE" id="PS51375">
    <property type="entry name" value="PPR"/>
    <property type="match status" value="2"/>
</dbReference>
<dbReference type="InterPro" id="IPR044605">
    <property type="entry name" value="At1g26460-like"/>
</dbReference>
<evidence type="ECO:0000256" key="3">
    <source>
        <dbReference type="SAM" id="MobiDB-lite"/>
    </source>
</evidence>
<dbReference type="EMBL" id="JBDFQZ010000011">
    <property type="protein sequence ID" value="KAK9676014.1"/>
    <property type="molecule type" value="Genomic_DNA"/>
</dbReference>
<sequence length="614" mass="68014">MAMLTKSLTLIKSLNPNSLKSISTFSLLNQHPLPAEHPLPPPPPPPPPSSLPPNPSSGSPLYNQNWRSPIPNISTYASTSTTAVIPLNRQSASSLLPKTANIESMMNLFGDWVTSQRWGEIKEAFEQWIRSLDVNGKPNRPNVELFNQYLRAHLMCGAVASELLQVVEQMELYAIEPNTASYNLVLKSVKPRDWTAAVSILERMLQNGKQSQPVDASFDLVIGMLFQKNQIEAALKYVDVALKSGYMLSPRVFGDCVQSCVTEQRLDTLVSVIEKCKAMDQNKALLPNWKLCNTIAEIGTQNDNSKLAFIALGFMARWIQQGENAWPPAYLSINEGLVIKALSTAARTYDSPLLDASWAILKRSLREKKAPNSETYLAKINALASLGNLPSAFTTLGELEKKLGNSSTTAAEHLLSPFTSLHPLVVACARKGHETLDLVYFQLENLSRADPPYKSVAALNCVILGCANIWDLDRAYQTFEAISSSFGLTPNIHSYNALMHTFGKLRKTQEAARVFVHLSSLGVKPNDMSYSLLVDAHLINRDPKSALAVLEAMIEAGFKPQRATLLNVRRRCLREMDHESSDLVESIAKQCNIVLGSENRRNFLFNMEYSTELA</sequence>
<evidence type="ECO:0000313" key="4">
    <source>
        <dbReference type="EMBL" id="KAK9676015.1"/>
    </source>
</evidence>
<evidence type="ECO:0000256" key="2">
    <source>
        <dbReference type="PROSITE-ProRule" id="PRU00708"/>
    </source>
</evidence>
<proteinExistence type="predicted"/>
<accession>A0AAW1HIT0</accession>
<name>A0AAW1HIT0_SAPOF</name>
<protein>
    <recommendedName>
        <fullName evidence="6">Pentatricopeptide repeat-containing protein</fullName>
    </recommendedName>
</protein>
<evidence type="ECO:0000313" key="5">
    <source>
        <dbReference type="Proteomes" id="UP001443914"/>
    </source>
</evidence>
<dbReference type="InterPro" id="IPR002885">
    <property type="entry name" value="PPR_rpt"/>
</dbReference>
<dbReference type="Proteomes" id="UP001443914">
    <property type="component" value="Unassembled WGS sequence"/>
</dbReference>
<dbReference type="Pfam" id="PF13041">
    <property type="entry name" value="PPR_2"/>
    <property type="match status" value="1"/>
</dbReference>
<dbReference type="InterPro" id="IPR011990">
    <property type="entry name" value="TPR-like_helical_dom_sf"/>
</dbReference>
<dbReference type="AlphaFoldDB" id="A0AAW1HIT0"/>
<evidence type="ECO:0008006" key="6">
    <source>
        <dbReference type="Google" id="ProtNLM"/>
    </source>
</evidence>
<dbReference type="Gene3D" id="1.25.40.10">
    <property type="entry name" value="Tetratricopeptide repeat domain"/>
    <property type="match status" value="2"/>
</dbReference>
<dbReference type="EMBL" id="JBDFQZ010000011">
    <property type="protein sequence ID" value="KAK9676015.1"/>
    <property type="molecule type" value="Genomic_DNA"/>
</dbReference>
<organism evidence="4 5">
    <name type="scientific">Saponaria officinalis</name>
    <name type="common">Common soapwort</name>
    <name type="synonym">Lychnis saponaria</name>
    <dbReference type="NCBI Taxonomy" id="3572"/>
    <lineage>
        <taxon>Eukaryota</taxon>
        <taxon>Viridiplantae</taxon>
        <taxon>Streptophyta</taxon>
        <taxon>Embryophyta</taxon>
        <taxon>Tracheophyta</taxon>
        <taxon>Spermatophyta</taxon>
        <taxon>Magnoliopsida</taxon>
        <taxon>eudicotyledons</taxon>
        <taxon>Gunneridae</taxon>
        <taxon>Pentapetalae</taxon>
        <taxon>Caryophyllales</taxon>
        <taxon>Caryophyllaceae</taxon>
        <taxon>Caryophylleae</taxon>
        <taxon>Saponaria</taxon>
    </lineage>
</organism>
<gene>
    <name evidence="4" type="ORF">RND81_11G048100</name>
</gene>
<keyword evidence="5" id="KW-1185">Reference proteome</keyword>
<keyword evidence="1" id="KW-0677">Repeat</keyword>
<dbReference type="PANTHER" id="PTHR47205">
    <property type="entry name" value="OS07G0599000 PROTEIN"/>
    <property type="match status" value="1"/>
</dbReference>
<dbReference type="PANTHER" id="PTHR47205:SF1">
    <property type="entry name" value="OS07G0599000 PROTEIN"/>
    <property type="match status" value="1"/>
</dbReference>
<comment type="caution">
    <text evidence="4">The sequence shown here is derived from an EMBL/GenBank/DDBJ whole genome shotgun (WGS) entry which is preliminary data.</text>
</comment>
<feature type="compositionally biased region" description="Pro residues" evidence="3">
    <location>
        <begin position="35"/>
        <end position="55"/>
    </location>
</feature>
<feature type="region of interest" description="Disordered" evidence="3">
    <location>
        <begin position="31"/>
        <end position="64"/>
    </location>
</feature>
<dbReference type="NCBIfam" id="TIGR00756">
    <property type="entry name" value="PPR"/>
    <property type="match status" value="2"/>
</dbReference>
<feature type="repeat" description="PPR" evidence="2">
    <location>
        <begin position="526"/>
        <end position="560"/>
    </location>
</feature>
<feature type="repeat" description="PPR" evidence="2">
    <location>
        <begin position="491"/>
        <end position="525"/>
    </location>
</feature>
<reference evidence="4 5" key="1">
    <citation type="submission" date="2024-03" db="EMBL/GenBank/DDBJ databases">
        <title>WGS assembly of Saponaria officinalis var. Norfolk2.</title>
        <authorList>
            <person name="Jenkins J."/>
            <person name="Shu S."/>
            <person name="Grimwood J."/>
            <person name="Barry K."/>
            <person name="Goodstein D."/>
            <person name="Schmutz J."/>
            <person name="Leebens-Mack J."/>
            <person name="Osbourn A."/>
        </authorList>
    </citation>
    <scope>NUCLEOTIDE SEQUENCE [LARGE SCALE GENOMIC DNA]</scope>
    <source>
        <strain evidence="5">cv. Norfolk2</strain>
        <strain evidence="4">JIC</strain>
        <tissue evidence="4">Leaf</tissue>
    </source>
</reference>
<evidence type="ECO:0000256" key="1">
    <source>
        <dbReference type="ARBA" id="ARBA00022737"/>
    </source>
</evidence>